<sequence>MTDTVADSAVTPTSANAEAAVDAAVLDPAVLDRAALEAVRHKLLQRGIAECPQVVFLDLDPQTGVAVSRLDPGRGAIADTYTDPALTLTALDRDIADHLIGIARVGSPTTPEWRDELFDLISRGRGRLKDSDGTFLMGRRHIRLFRMARRDVAEAGGSLTARAEELARAAVAGTQAPAVVIADRVSVWPGLRDAVARAVQVPVIDAGPVAASPVDPAPVDPAPVDAALIDTAEIDTAEIDTAPADHTSTDAAPAEPGAVREERPVAVPVPEAVVEPGSVLTQDLPPIAAEVTDLIRAGEPAVPVASNVPPSPATAFGALASYLPAADMPIRVAPVAAHRPEAHSLSPTPNTIGTNLSGTSPGGLDSGSLGAGSLDAGSLDATVASNPALHEAYTQSGPAPMSGLFPGPHAITPHGPRRRSGAKRILVGLALMCALAIVGVATALAVGNDESPAPVAAPPAETTTASTGPEYADPAILAEARQPARRYTPPPPPPPPETSTPEARTPRQQPRQRAPRPQRGVTIPNPIPGLPPIVLP</sequence>
<evidence type="ECO:0000313" key="3">
    <source>
        <dbReference type="EMBL" id="QMT01237.1"/>
    </source>
</evidence>
<evidence type="ECO:0000256" key="1">
    <source>
        <dbReference type="SAM" id="MobiDB-lite"/>
    </source>
</evidence>
<dbReference type="KEGG" id="gji:H1R19_20715"/>
<keyword evidence="2" id="KW-0472">Membrane</keyword>
<feature type="region of interest" description="Disordered" evidence="1">
    <location>
        <begin position="392"/>
        <end position="418"/>
    </location>
</feature>
<reference evidence="4" key="1">
    <citation type="submission" date="2020-07" db="EMBL/GenBank/DDBJ databases">
        <title>novel species isolated from the respiratory tract of Marmot.</title>
        <authorList>
            <person name="Zhang G."/>
        </authorList>
    </citation>
    <scope>NUCLEOTIDE SEQUENCE [LARGE SCALE GENOMIC DNA]</scope>
    <source>
        <strain evidence="4">686</strain>
    </source>
</reference>
<name>A0A7D7LT06_9ACTN</name>
<dbReference type="Proteomes" id="UP000515663">
    <property type="component" value="Chromosome"/>
</dbReference>
<dbReference type="AlphaFoldDB" id="A0A7D7LT06"/>
<dbReference type="RefSeq" id="WP_219850041.1">
    <property type="nucleotide sequence ID" value="NZ_CP059491.1"/>
</dbReference>
<feature type="transmembrane region" description="Helical" evidence="2">
    <location>
        <begin position="425"/>
        <end position="446"/>
    </location>
</feature>
<feature type="region of interest" description="Disordered" evidence="1">
    <location>
        <begin position="339"/>
        <end position="371"/>
    </location>
</feature>
<evidence type="ECO:0000313" key="4">
    <source>
        <dbReference type="Proteomes" id="UP000515663"/>
    </source>
</evidence>
<feature type="compositionally biased region" description="Polar residues" evidence="1">
    <location>
        <begin position="345"/>
        <end position="355"/>
    </location>
</feature>
<protein>
    <submittedName>
        <fullName evidence="3">Uncharacterized protein</fullName>
    </submittedName>
</protein>
<keyword evidence="2" id="KW-0812">Transmembrane</keyword>
<organism evidence="3 4">
    <name type="scientific">Gordonia jinghuaiqii</name>
    <dbReference type="NCBI Taxonomy" id="2758710"/>
    <lineage>
        <taxon>Bacteria</taxon>
        <taxon>Bacillati</taxon>
        <taxon>Actinomycetota</taxon>
        <taxon>Actinomycetes</taxon>
        <taxon>Mycobacteriales</taxon>
        <taxon>Gordoniaceae</taxon>
        <taxon>Gordonia</taxon>
    </lineage>
</organism>
<feature type="compositionally biased region" description="Low complexity" evidence="1">
    <location>
        <begin position="451"/>
        <end position="470"/>
    </location>
</feature>
<keyword evidence="4" id="KW-1185">Reference proteome</keyword>
<proteinExistence type="predicted"/>
<feature type="region of interest" description="Disordered" evidence="1">
    <location>
        <begin position="451"/>
        <end position="536"/>
    </location>
</feature>
<keyword evidence="2" id="KW-1133">Transmembrane helix</keyword>
<evidence type="ECO:0000256" key="2">
    <source>
        <dbReference type="SAM" id="Phobius"/>
    </source>
</evidence>
<gene>
    <name evidence="3" type="ORF">H1R19_20715</name>
</gene>
<feature type="compositionally biased region" description="Pro residues" evidence="1">
    <location>
        <begin position="488"/>
        <end position="498"/>
    </location>
</feature>
<feature type="compositionally biased region" description="Low complexity" evidence="1">
    <location>
        <begin position="499"/>
        <end position="519"/>
    </location>
</feature>
<dbReference type="EMBL" id="CP059491">
    <property type="protein sequence ID" value="QMT01237.1"/>
    <property type="molecule type" value="Genomic_DNA"/>
</dbReference>
<accession>A0A7D7LT06</accession>
<feature type="compositionally biased region" description="Pro residues" evidence="1">
    <location>
        <begin position="525"/>
        <end position="536"/>
    </location>
</feature>